<dbReference type="EMBL" id="JAAIUW010000008">
    <property type="protein sequence ID" value="KAF7821842.1"/>
    <property type="molecule type" value="Genomic_DNA"/>
</dbReference>
<organism evidence="2 3">
    <name type="scientific">Senna tora</name>
    <dbReference type="NCBI Taxonomy" id="362788"/>
    <lineage>
        <taxon>Eukaryota</taxon>
        <taxon>Viridiplantae</taxon>
        <taxon>Streptophyta</taxon>
        <taxon>Embryophyta</taxon>
        <taxon>Tracheophyta</taxon>
        <taxon>Spermatophyta</taxon>
        <taxon>Magnoliopsida</taxon>
        <taxon>eudicotyledons</taxon>
        <taxon>Gunneridae</taxon>
        <taxon>Pentapetalae</taxon>
        <taxon>rosids</taxon>
        <taxon>fabids</taxon>
        <taxon>Fabales</taxon>
        <taxon>Fabaceae</taxon>
        <taxon>Caesalpinioideae</taxon>
        <taxon>Cassia clade</taxon>
        <taxon>Senna</taxon>
    </lineage>
</organism>
<evidence type="ECO:0000256" key="1">
    <source>
        <dbReference type="SAM" id="MobiDB-lite"/>
    </source>
</evidence>
<evidence type="ECO:0000313" key="3">
    <source>
        <dbReference type="Proteomes" id="UP000634136"/>
    </source>
</evidence>
<feature type="region of interest" description="Disordered" evidence="1">
    <location>
        <begin position="74"/>
        <end position="99"/>
    </location>
</feature>
<keyword evidence="3" id="KW-1185">Reference proteome</keyword>
<evidence type="ECO:0000313" key="2">
    <source>
        <dbReference type="EMBL" id="KAF7821842.1"/>
    </source>
</evidence>
<gene>
    <name evidence="2" type="ORF">G2W53_027297</name>
</gene>
<reference evidence="2" key="1">
    <citation type="submission" date="2020-09" db="EMBL/GenBank/DDBJ databases">
        <title>Genome-Enabled Discovery of Anthraquinone Biosynthesis in Senna tora.</title>
        <authorList>
            <person name="Kang S.-H."/>
            <person name="Pandey R.P."/>
            <person name="Lee C.-M."/>
            <person name="Sim J.-S."/>
            <person name="Jeong J.-T."/>
            <person name="Choi B.-S."/>
            <person name="Jung M."/>
            <person name="Ginzburg D."/>
            <person name="Zhao K."/>
            <person name="Won S.Y."/>
            <person name="Oh T.-J."/>
            <person name="Yu Y."/>
            <person name="Kim N.-H."/>
            <person name="Lee O.R."/>
            <person name="Lee T.-H."/>
            <person name="Bashyal P."/>
            <person name="Kim T.-S."/>
            <person name="Lee W.-H."/>
            <person name="Kawkins C."/>
            <person name="Kim C.-K."/>
            <person name="Kim J.S."/>
            <person name="Ahn B.O."/>
            <person name="Rhee S.Y."/>
            <person name="Sohng J.K."/>
        </authorList>
    </citation>
    <scope>NUCLEOTIDE SEQUENCE</scope>
    <source>
        <tissue evidence="2">Leaf</tissue>
    </source>
</reference>
<name>A0A834WGH7_9FABA</name>
<dbReference type="Proteomes" id="UP000634136">
    <property type="component" value="Unassembled WGS sequence"/>
</dbReference>
<comment type="caution">
    <text evidence="2">The sequence shown here is derived from an EMBL/GenBank/DDBJ whole genome shotgun (WGS) entry which is preliminary data.</text>
</comment>
<accession>A0A834WGH7</accession>
<sequence>MIQLVRPRTQTLLVDLCLREYRFPSAYLLYKKIAGDSVRKNPTALYHYLACACLDFLDFSHSHSKAYHRMREQITSCPNQESKPEIKPTKKHKGSRMRNGLTRHVGTICRVGGLGRRRLKETEDEHIRRQNIQESIK</sequence>
<proteinExistence type="predicted"/>
<dbReference type="AlphaFoldDB" id="A0A834WGH7"/>
<protein>
    <submittedName>
        <fullName evidence="2">Uncharacterized protein</fullName>
    </submittedName>
</protein>